<evidence type="ECO:0000313" key="9">
    <source>
        <dbReference type="Proteomes" id="UP000695022"/>
    </source>
</evidence>
<evidence type="ECO:0000313" key="10">
    <source>
        <dbReference type="RefSeq" id="XP_014661485.1"/>
    </source>
</evidence>
<keyword evidence="4 7" id="KW-1133">Transmembrane helix</keyword>
<evidence type="ECO:0000256" key="1">
    <source>
        <dbReference type="ARBA" id="ARBA00004651"/>
    </source>
</evidence>
<reference evidence="10" key="1">
    <citation type="submission" date="2025-08" db="UniProtKB">
        <authorList>
            <consortium name="RefSeq"/>
        </authorList>
    </citation>
    <scope>IDENTIFICATION</scope>
</reference>
<evidence type="ECO:0000259" key="8">
    <source>
        <dbReference type="PROSITE" id="PS50262"/>
    </source>
</evidence>
<dbReference type="Pfam" id="PF00001">
    <property type="entry name" value="7tm_1"/>
    <property type="match status" value="1"/>
</dbReference>
<dbReference type="Proteomes" id="UP000695022">
    <property type="component" value="Unplaced"/>
</dbReference>
<feature type="transmembrane region" description="Helical" evidence="7">
    <location>
        <begin position="232"/>
        <end position="256"/>
    </location>
</feature>
<dbReference type="SUPFAM" id="SSF81321">
    <property type="entry name" value="Family A G protein-coupled receptor-like"/>
    <property type="match status" value="1"/>
</dbReference>
<evidence type="ECO:0000256" key="4">
    <source>
        <dbReference type="ARBA" id="ARBA00022989"/>
    </source>
</evidence>
<evidence type="ECO:0000256" key="2">
    <source>
        <dbReference type="ARBA" id="ARBA00022475"/>
    </source>
</evidence>
<keyword evidence="9" id="KW-1185">Reference proteome</keyword>
<keyword evidence="6" id="KW-0807">Transducer</keyword>
<keyword evidence="5 7" id="KW-0472">Membrane</keyword>
<dbReference type="PRINTS" id="PR00237">
    <property type="entry name" value="GPCRRHODOPSN"/>
</dbReference>
<dbReference type="Gene3D" id="1.20.1070.10">
    <property type="entry name" value="Rhodopsin 7-helix transmembrane proteins"/>
    <property type="match status" value="1"/>
</dbReference>
<dbReference type="InterPro" id="IPR000276">
    <property type="entry name" value="GPCR_Rhodpsn"/>
</dbReference>
<evidence type="ECO:0000256" key="3">
    <source>
        <dbReference type="ARBA" id="ARBA00022692"/>
    </source>
</evidence>
<feature type="transmembrane region" description="Helical" evidence="7">
    <location>
        <begin position="30"/>
        <end position="52"/>
    </location>
</feature>
<dbReference type="PANTHER" id="PTHR22750">
    <property type="entry name" value="G-PROTEIN COUPLED RECEPTOR"/>
    <property type="match status" value="1"/>
</dbReference>
<proteinExistence type="inferred from homology"/>
<dbReference type="GeneID" id="106804709"/>
<keyword evidence="2" id="KW-1003">Cell membrane</keyword>
<feature type="transmembrane region" description="Helical" evidence="7">
    <location>
        <begin position="190"/>
        <end position="212"/>
    </location>
</feature>
<feature type="domain" description="G-protein coupled receptors family 1 profile" evidence="8">
    <location>
        <begin position="46"/>
        <end position="302"/>
    </location>
</feature>
<feature type="transmembrane region" description="Helical" evidence="7">
    <location>
        <begin position="110"/>
        <end position="128"/>
    </location>
</feature>
<name>A0ABM1DNG4_PRICU</name>
<feature type="transmembrane region" description="Helical" evidence="7">
    <location>
        <begin position="276"/>
        <end position="304"/>
    </location>
</feature>
<evidence type="ECO:0000256" key="7">
    <source>
        <dbReference type="SAM" id="Phobius"/>
    </source>
</evidence>
<keyword evidence="6" id="KW-0675">Receptor</keyword>
<evidence type="ECO:0000256" key="5">
    <source>
        <dbReference type="ARBA" id="ARBA00023136"/>
    </source>
</evidence>
<accession>A0ABM1DNG4</accession>
<dbReference type="InterPro" id="IPR017452">
    <property type="entry name" value="GPCR_Rhodpsn_7TM"/>
</dbReference>
<keyword evidence="6" id="KW-0297">G-protein coupled receptor</keyword>
<gene>
    <name evidence="10" type="primary">LOC106804709</name>
</gene>
<organism evidence="9 10">
    <name type="scientific">Priapulus caudatus</name>
    <name type="common">Priapulid worm</name>
    <dbReference type="NCBI Taxonomy" id="37621"/>
    <lineage>
        <taxon>Eukaryota</taxon>
        <taxon>Metazoa</taxon>
        <taxon>Ecdysozoa</taxon>
        <taxon>Scalidophora</taxon>
        <taxon>Priapulida</taxon>
        <taxon>Priapulimorpha</taxon>
        <taxon>Priapulimorphida</taxon>
        <taxon>Priapulidae</taxon>
        <taxon>Priapulus</taxon>
    </lineage>
</organism>
<dbReference type="PROSITE" id="PS50262">
    <property type="entry name" value="G_PROTEIN_RECEP_F1_2"/>
    <property type="match status" value="1"/>
</dbReference>
<dbReference type="RefSeq" id="XP_014661485.1">
    <property type="nucleotide sequence ID" value="XM_014805999.1"/>
</dbReference>
<evidence type="ECO:0000256" key="6">
    <source>
        <dbReference type="RuleBase" id="RU000688"/>
    </source>
</evidence>
<feature type="transmembrane region" description="Helical" evidence="7">
    <location>
        <begin position="149"/>
        <end position="170"/>
    </location>
</feature>
<comment type="similarity">
    <text evidence="6">Belongs to the G-protein coupled receptor 1 family.</text>
</comment>
<comment type="subcellular location">
    <subcellularLocation>
        <location evidence="1">Cell membrane</location>
        <topology evidence="1">Multi-pass membrane protein</topology>
    </subcellularLocation>
</comment>
<keyword evidence="3 6" id="KW-0812">Transmembrane</keyword>
<dbReference type="PROSITE" id="PS00237">
    <property type="entry name" value="G_PROTEIN_RECEP_F1_1"/>
    <property type="match status" value="1"/>
</dbReference>
<sequence>MPEFGDNVTAWRQLSPQFVTFWDRLEHASVAVPVLSISISTVAIAFNLPVVLAICSTRRSTSILVLVGSLATADLLASSLWLITVCFVQVRRSLGVLDDANIVLMHLSKVTSFWLLSVSATSLFVIAIDRYMAVLKPIRHRRYMTPTKMRVIVATQWTMSLCVSGVFLLLCFARPPRYNVIVYCWMFTDLASVSVVAATCAIYAKLYCCYRAHRRNLAMLAQRSRRQNEARLAWRLLVCAVVYAVCFAPFLCMHLISFCQWRYGSDTYFYVEDAVWTSSVGLTGVYLMLVARSTAVFNALLYAWSLPQLRRALHQICCCCSCLKQRKHVNRQQRTESGLSLV</sequence>
<protein>
    <submittedName>
        <fullName evidence="10">Cannabinoid receptor type 1A-like</fullName>
    </submittedName>
</protein>
<feature type="transmembrane region" description="Helical" evidence="7">
    <location>
        <begin position="64"/>
        <end position="90"/>
    </location>
</feature>